<reference evidence="3" key="1">
    <citation type="submission" date="2017-05" db="EMBL/GenBank/DDBJ databases">
        <title>Complete and WGS of Bordetella genogroups.</title>
        <authorList>
            <person name="Spilker T."/>
            <person name="Lipuma J."/>
        </authorList>
    </citation>
    <scope>NUCLEOTIDE SEQUENCE [LARGE SCALE GENOMIC DNA]</scope>
    <source>
        <strain evidence="3">AU6712</strain>
    </source>
</reference>
<comment type="caution">
    <text evidence="2">The sequence shown here is derived from an EMBL/GenBank/DDBJ whole genome shotgun (WGS) entry which is preliminary data.</text>
</comment>
<evidence type="ECO:0000256" key="1">
    <source>
        <dbReference type="SAM" id="SignalP"/>
    </source>
</evidence>
<keyword evidence="3" id="KW-1185">Reference proteome</keyword>
<dbReference type="Proteomes" id="UP000216429">
    <property type="component" value="Unassembled WGS sequence"/>
</dbReference>
<evidence type="ECO:0008006" key="4">
    <source>
        <dbReference type="Google" id="ProtNLM"/>
    </source>
</evidence>
<feature type="signal peptide" evidence="1">
    <location>
        <begin position="1"/>
        <end position="29"/>
    </location>
</feature>
<dbReference type="EMBL" id="NEVU01000001">
    <property type="protein sequence ID" value="OZI77002.1"/>
    <property type="molecule type" value="Genomic_DNA"/>
</dbReference>
<evidence type="ECO:0000313" key="3">
    <source>
        <dbReference type="Proteomes" id="UP000216429"/>
    </source>
</evidence>
<dbReference type="InterPro" id="IPR047780">
    <property type="entry name" value="TssQ-like"/>
</dbReference>
<dbReference type="OrthoDB" id="8590585at2"/>
<protein>
    <recommendedName>
        <fullName evidence="4">Lipoprotein</fullName>
    </recommendedName>
</protein>
<keyword evidence="1" id="KW-0732">Signal</keyword>
<name>A0A261VU36_9BORD</name>
<dbReference type="AlphaFoldDB" id="A0A261VU36"/>
<proteinExistence type="predicted"/>
<gene>
    <name evidence="2" type="ORF">CAL22_00110</name>
</gene>
<evidence type="ECO:0000313" key="2">
    <source>
        <dbReference type="EMBL" id="OZI77002.1"/>
    </source>
</evidence>
<sequence length="132" mass="14382">MKRIKTQLYPLGMLALLLGLSACSSLRTATERPPTVAALGALEEVQTAYQAGRYGEVILYVARSDDLDQAPASVKIPALKLQAFSYCVSNYLQLCEDAFARILAIDPGFELKPAEIGHPIWGPAYQRAKQAI</sequence>
<dbReference type="NCBIfam" id="NF038027">
    <property type="entry name" value="TssQ_fam"/>
    <property type="match status" value="1"/>
</dbReference>
<dbReference type="RefSeq" id="WP_094809312.1">
    <property type="nucleotide sequence ID" value="NZ_NEVU01000001.1"/>
</dbReference>
<feature type="chain" id="PRO_5012944037" description="Lipoprotein" evidence="1">
    <location>
        <begin position="30"/>
        <end position="132"/>
    </location>
</feature>
<organism evidence="2 3">
    <name type="scientific">Bordetella genomosp. 12</name>
    <dbReference type="NCBI Taxonomy" id="463035"/>
    <lineage>
        <taxon>Bacteria</taxon>
        <taxon>Pseudomonadati</taxon>
        <taxon>Pseudomonadota</taxon>
        <taxon>Betaproteobacteria</taxon>
        <taxon>Burkholderiales</taxon>
        <taxon>Alcaligenaceae</taxon>
        <taxon>Bordetella</taxon>
    </lineage>
</organism>
<accession>A0A261VU36</accession>
<dbReference type="PROSITE" id="PS51257">
    <property type="entry name" value="PROKAR_LIPOPROTEIN"/>
    <property type="match status" value="1"/>
</dbReference>